<evidence type="ECO:0000313" key="3">
    <source>
        <dbReference type="Proteomes" id="UP001066276"/>
    </source>
</evidence>
<comment type="caution">
    <text evidence="2">The sequence shown here is derived from an EMBL/GenBank/DDBJ whole genome shotgun (WGS) entry which is preliminary data.</text>
</comment>
<reference evidence="2" key="1">
    <citation type="journal article" date="2022" name="bioRxiv">
        <title>Sequencing and chromosome-scale assembly of the giantPleurodeles waltlgenome.</title>
        <authorList>
            <person name="Brown T."/>
            <person name="Elewa A."/>
            <person name="Iarovenko S."/>
            <person name="Subramanian E."/>
            <person name="Araus A.J."/>
            <person name="Petzold A."/>
            <person name="Susuki M."/>
            <person name="Suzuki K.-i.T."/>
            <person name="Hayashi T."/>
            <person name="Toyoda A."/>
            <person name="Oliveira C."/>
            <person name="Osipova E."/>
            <person name="Leigh N.D."/>
            <person name="Simon A."/>
            <person name="Yun M.H."/>
        </authorList>
    </citation>
    <scope>NUCLEOTIDE SEQUENCE</scope>
    <source>
        <strain evidence="2">20211129_DDA</strain>
        <tissue evidence="2">Liver</tissue>
    </source>
</reference>
<gene>
    <name evidence="1" type="ORF">NDU88_004740</name>
    <name evidence="2" type="ORF">NDU88_004741</name>
</gene>
<dbReference type="AlphaFoldDB" id="A0AAV7LME5"/>
<accession>A0AAV7LME5</accession>
<organism evidence="2 3">
    <name type="scientific">Pleurodeles waltl</name>
    <name type="common">Iberian ribbed newt</name>
    <dbReference type="NCBI Taxonomy" id="8319"/>
    <lineage>
        <taxon>Eukaryota</taxon>
        <taxon>Metazoa</taxon>
        <taxon>Chordata</taxon>
        <taxon>Craniata</taxon>
        <taxon>Vertebrata</taxon>
        <taxon>Euteleostomi</taxon>
        <taxon>Amphibia</taxon>
        <taxon>Batrachia</taxon>
        <taxon>Caudata</taxon>
        <taxon>Salamandroidea</taxon>
        <taxon>Salamandridae</taxon>
        <taxon>Pleurodelinae</taxon>
        <taxon>Pleurodeles</taxon>
    </lineage>
</organism>
<dbReference type="EMBL" id="JANPWB010000015">
    <property type="protein sequence ID" value="KAJ1091623.1"/>
    <property type="molecule type" value="Genomic_DNA"/>
</dbReference>
<dbReference type="Proteomes" id="UP001066276">
    <property type="component" value="Chromosome 11"/>
</dbReference>
<evidence type="ECO:0000313" key="2">
    <source>
        <dbReference type="EMBL" id="KAJ1091624.1"/>
    </source>
</evidence>
<sequence length="114" mass="12498">MAESWLNFGKAVLAMLRLPPAGLPFCWSHQLSFCWKQGVGVSLPDRVCPQLACRSAVLPARLAVLPLEAGRGVSLPDSVYSSPDVLLLVALSRSLRINFQTDLFIKPPDPSRRL</sequence>
<evidence type="ECO:0000313" key="1">
    <source>
        <dbReference type="EMBL" id="KAJ1091623.1"/>
    </source>
</evidence>
<proteinExistence type="predicted"/>
<dbReference type="EMBL" id="JANPWB010000015">
    <property type="protein sequence ID" value="KAJ1091624.1"/>
    <property type="molecule type" value="Genomic_DNA"/>
</dbReference>
<keyword evidence="3" id="KW-1185">Reference proteome</keyword>
<name>A0AAV7LME5_PLEWA</name>
<evidence type="ECO:0008006" key="4">
    <source>
        <dbReference type="Google" id="ProtNLM"/>
    </source>
</evidence>
<protein>
    <recommendedName>
        <fullName evidence="4">Secreted protein</fullName>
    </recommendedName>
</protein>